<dbReference type="Proteomes" id="UP000247892">
    <property type="component" value="Unassembled WGS sequence"/>
</dbReference>
<dbReference type="OrthoDB" id="8399956at2"/>
<evidence type="ECO:0000313" key="6">
    <source>
        <dbReference type="EMBL" id="PXY35695.1"/>
    </source>
</evidence>
<feature type="domain" description="Eis-like acetyltransferase" evidence="5">
    <location>
        <begin position="180"/>
        <end position="285"/>
    </location>
</feature>
<dbReference type="PANTHER" id="PTHR37817:SF1">
    <property type="entry name" value="N-ACETYLTRANSFERASE EIS"/>
    <property type="match status" value="1"/>
</dbReference>
<keyword evidence="7" id="KW-1185">Reference proteome</keyword>
<evidence type="ECO:0000256" key="3">
    <source>
        <dbReference type="HAMAP-Rule" id="MF_01812"/>
    </source>
</evidence>
<dbReference type="Gene3D" id="3.30.1050.10">
    <property type="entry name" value="SCP2 sterol-binding domain"/>
    <property type="match status" value="1"/>
</dbReference>
<evidence type="ECO:0000313" key="7">
    <source>
        <dbReference type="Proteomes" id="UP000247892"/>
    </source>
</evidence>
<comment type="caution">
    <text evidence="6">The sequence shown here is derived from an EMBL/GenBank/DDBJ whole genome shotgun (WGS) entry which is preliminary data.</text>
</comment>
<reference evidence="6 7" key="1">
    <citation type="submission" date="2016-07" db="EMBL/GenBank/DDBJ databases">
        <title>Draft genome sequence of Prauserella sp. YIM 121212, isolated from alkaline soil.</title>
        <authorList>
            <person name="Ruckert C."/>
            <person name="Albersmeier A."/>
            <person name="Jiang C.-L."/>
            <person name="Jiang Y."/>
            <person name="Kalinowski J."/>
            <person name="Schneider O."/>
            <person name="Winkler A."/>
            <person name="Zotchev S.B."/>
        </authorList>
    </citation>
    <scope>NUCLEOTIDE SEQUENCE [LARGE SCALE GENOMIC DNA]</scope>
    <source>
        <strain evidence="6 7">YIM 121212</strain>
    </source>
</reference>
<feature type="binding site" evidence="3">
    <location>
        <begin position="82"/>
        <end position="84"/>
    </location>
    <ligand>
        <name>acetyl-CoA</name>
        <dbReference type="ChEBI" id="CHEBI:57288"/>
    </ligand>
</feature>
<dbReference type="Pfam" id="PF13527">
    <property type="entry name" value="Acetyltransf_9"/>
    <property type="match status" value="1"/>
</dbReference>
<feature type="binding site" evidence="3">
    <location>
        <begin position="90"/>
        <end position="95"/>
    </location>
    <ligand>
        <name>acetyl-CoA</name>
        <dbReference type="ChEBI" id="CHEBI:57288"/>
    </ligand>
</feature>
<accession>A0A318LZJ6</accession>
<dbReference type="EMBL" id="MASU01000005">
    <property type="protein sequence ID" value="PXY35695.1"/>
    <property type="molecule type" value="Genomic_DNA"/>
</dbReference>
<sequence>MTDHRTRVLREDEVRAANTLFRAALHMKPAPDEDWDRTRHAYQPGRTLGVFDDALIGTARSTDSDLTVPGGAAVSSAAVTGVGVRADRTRRGVLTELMRAQFADFAERGVVVANLWASEGPIYGRFGYGVATHGRSSTVRRRQAVLRPDVPPGGEVELVDVDAARAVLAEGYARIGRRAGMMARPDHWWNYYDGALRRGDDPVAIAVHHGGRGVDGFVVYRVGRAPGGSGVLTVEDMHYDDAAAFAGLWRYLLSVDLVDEISLVYRPLDEPVDLLFTDPRAVTVTGGGDETWLRLLDVPAALAARRWAGEPLVVEVVDPVLEHNAGRYLLSEDGAERTGEPAAVRLGVDALAMAYLGGWRPSALARAGRLWLAEPGIVHAADRLFAAHGAPWCGTFF</sequence>
<comment type="similarity">
    <text evidence="3">Belongs to the acetyltransferase Eis family.</text>
</comment>
<evidence type="ECO:0000256" key="2">
    <source>
        <dbReference type="ARBA" id="ARBA00023315"/>
    </source>
</evidence>
<dbReference type="InterPro" id="IPR036527">
    <property type="entry name" value="SCP2_sterol-bd_dom_sf"/>
</dbReference>
<dbReference type="InterPro" id="IPR051554">
    <property type="entry name" value="Acetyltransferase_Eis"/>
</dbReference>
<dbReference type="Pfam" id="PF17668">
    <property type="entry name" value="Acetyltransf_17"/>
    <property type="match status" value="1"/>
</dbReference>
<gene>
    <name evidence="6" type="ORF">BA062_09365</name>
</gene>
<dbReference type="PANTHER" id="PTHR37817">
    <property type="entry name" value="N-ACETYLTRANSFERASE EIS"/>
    <property type="match status" value="1"/>
</dbReference>
<dbReference type="GO" id="GO:0030649">
    <property type="term" value="P:aminoglycoside antibiotic catabolic process"/>
    <property type="evidence" value="ECO:0007669"/>
    <property type="project" value="TreeGrafter"/>
</dbReference>
<keyword evidence="1 3" id="KW-0808">Transferase</keyword>
<organism evidence="6 7">
    <name type="scientific">Prauserella flavalba</name>
    <dbReference type="NCBI Taxonomy" id="1477506"/>
    <lineage>
        <taxon>Bacteria</taxon>
        <taxon>Bacillati</taxon>
        <taxon>Actinomycetota</taxon>
        <taxon>Actinomycetes</taxon>
        <taxon>Pseudonocardiales</taxon>
        <taxon>Pseudonocardiaceae</taxon>
        <taxon>Prauserella</taxon>
    </lineage>
</organism>
<dbReference type="NCBIfam" id="NF002367">
    <property type="entry name" value="PRK01346.1-4"/>
    <property type="match status" value="1"/>
</dbReference>
<keyword evidence="2 3" id="KW-0012">Acyltransferase</keyword>
<feature type="active site" description="Proton donor" evidence="3">
    <location>
        <position position="123"/>
    </location>
</feature>
<protein>
    <submittedName>
        <fullName evidence="6">Acetyltransferase</fullName>
    </submittedName>
</protein>
<name>A0A318LZJ6_9PSEU</name>
<feature type="binding site" evidence="3">
    <location>
        <begin position="118"/>
        <end position="119"/>
    </location>
    <ligand>
        <name>acetyl-CoA</name>
        <dbReference type="ChEBI" id="CHEBI:57288"/>
    </ligand>
</feature>
<dbReference type="Pfam" id="PF13530">
    <property type="entry name" value="SCP2_2"/>
    <property type="match status" value="1"/>
</dbReference>
<dbReference type="SUPFAM" id="SSF55718">
    <property type="entry name" value="SCP-like"/>
    <property type="match status" value="1"/>
</dbReference>
<dbReference type="SUPFAM" id="SSF55729">
    <property type="entry name" value="Acyl-CoA N-acyltransferases (Nat)"/>
    <property type="match status" value="1"/>
</dbReference>
<evidence type="ECO:0000259" key="5">
    <source>
        <dbReference type="Pfam" id="PF17668"/>
    </source>
</evidence>
<evidence type="ECO:0000259" key="4">
    <source>
        <dbReference type="Pfam" id="PF13530"/>
    </source>
</evidence>
<dbReference type="HAMAP" id="MF_01812">
    <property type="entry name" value="Eis"/>
    <property type="match status" value="1"/>
</dbReference>
<feature type="active site" description="Proton acceptor; via carboxylate" evidence="3">
    <location>
        <position position="397"/>
    </location>
</feature>
<comment type="subunit">
    <text evidence="3">Homohexamer; trimer of dimers.</text>
</comment>
<dbReference type="GO" id="GO:0034069">
    <property type="term" value="F:aminoglycoside N-acetyltransferase activity"/>
    <property type="evidence" value="ECO:0007669"/>
    <property type="project" value="TreeGrafter"/>
</dbReference>
<dbReference type="InterPro" id="IPR022902">
    <property type="entry name" value="NAcTrfase_Eis"/>
</dbReference>
<dbReference type="RefSeq" id="WP_110335700.1">
    <property type="nucleotide sequence ID" value="NZ_MASU01000005.1"/>
</dbReference>
<feature type="domain" description="Enhanced intracellular survival protein" evidence="4">
    <location>
        <begin position="298"/>
        <end position="393"/>
    </location>
</feature>
<proteinExistence type="inferred from homology"/>
<dbReference type="InterPro" id="IPR041380">
    <property type="entry name" value="Acetyltransf_17"/>
</dbReference>
<dbReference type="AlphaFoldDB" id="A0A318LZJ6"/>
<evidence type="ECO:0000256" key="1">
    <source>
        <dbReference type="ARBA" id="ARBA00022679"/>
    </source>
</evidence>
<dbReference type="InterPro" id="IPR016181">
    <property type="entry name" value="Acyl_CoA_acyltransferase"/>
</dbReference>
<dbReference type="InterPro" id="IPR025559">
    <property type="entry name" value="Eis_dom"/>
</dbReference>
<dbReference type="Gene3D" id="3.40.630.30">
    <property type="match status" value="2"/>
</dbReference>